<evidence type="ECO:0000313" key="8">
    <source>
        <dbReference type="EMBL" id="MDC0722101.1"/>
    </source>
</evidence>
<evidence type="ECO:0000256" key="4">
    <source>
        <dbReference type="ARBA" id="ARBA00023125"/>
    </source>
</evidence>
<dbReference type="PANTHER" id="PTHR43133">
    <property type="entry name" value="RNA POLYMERASE ECF-TYPE SIGMA FACTO"/>
    <property type="match status" value="1"/>
</dbReference>
<dbReference type="RefSeq" id="WP_272090598.1">
    <property type="nucleotide sequence ID" value="NZ_JAQNDL010000003.1"/>
</dbReference>
<comment type="similarity">
    <text evidence="1">Belongs to the sigma-70 factor family. ECF subfamily.</text>
</comment>
<keyword evidence="9" id="KW-1185">Reference proteome</keyword>
<evidence type="ECO:0000259" key="6">
    <source>
        <dbReference type="Pfam" id="PF04542"/>
    </source>
</evidence>
<dbReference type="InterPro" id="IPR007627">
    <property type="entry name" value="RNA_pol_sigma70_r2"/>
</dbReference>
<dbReference type="SUPFAM" id="SSF88946">
    <property type="entry name" value="Sigma2 domain of RNA polymerase sigma factors"/>
    <property type="match status" value="1"/>
</dbReference>
<dbReference type="SUPFAM" id="SSF88659">
    <property type="entry name" value="Sigma3 and sigma4 domains of RNA polymerase sigma factors"/>
    <property type="match status" value="1"/>
</dbReference>
<dbReference type="Pfam" id="PF04542">
    <property type="entry name" value="Sigma70_r2"/>
    <property type="match status" value="1"/>
</dbReference>
<dbReference type="InterPro" id="IPR013324">
    <property type="entry name" value="RNA_pol_sigma_r3/r4-like"/>
</dbReference>
<name>A0ABT5EBD1_9BACT</name>
<dbReference type="InterPro" id="IPR039425">
    <property type="entry name" value="RNA_pol_sigma-70-like"/>
</dbReference>
<dbReference type="InterPro" id="IPR014284">
    <property type="entry name" value="RNA_pol_sigma-70_dom"/>
</dbReference>
<gene>
    <name evidence="8" type="ORF">POL25_34690</name>
</gene>
<keyword evidence="2" id="KW-0805">Transcription regulation</keyword>
<evidence type="ECO:0000256" key="5">
    <source>
        <dbReference type="ARBA" id="ARBA00023163"/>
    </source>
</evidence>
<sequence>MVDDSDTALVDAWRGGDREAGKRLFSRHYAAIARFFRNKVGEAGPDLIQRTFLACLEGRERFRHEAAFRSYLFAIAYKILCKHYREQRRDEARVDFAEDSAHELSSPISAVEARQEQRLLLEGLRRLPVDYQVVLELHYWEGITAAELAEVLAIPVGTAKTRLRRGRELLEARLHELSTSAELLRSTLANLDAWAARLRVQVLGDDPDL</sequence>
<dbReference type="EMBL" id="JAQNDL010000003">
    <property type="protein sequence ID" value="MDC0722101.1"/>
    <property type="molecule type" value="Genomic_DNA"/>
</dbReference>
<evidence type="ECO:0000256" key="3">
    <source>
        <dbReference type="ARBA" id="ARBA00023082"/>
    </source>
</evidence>
<dbReference type="Gene3D" id="1.10.10.10">
    <property type="entry name" value="Winged helix-like DNA-binding domain superfamily/Winged helix DNA-binding domain"/>
    <property type="match status" value="1"/>
</dbReference>
<proteinExistence type="inferred from homology"/>
<evidence type="ECO:0000259" key="7">
    <source>
        <dbReference type="Pfam" id="PF08281"/>
    </source>
</evidence>
<dbReference type="NCBIfam" id="TIGR02937">
    <property type="entry name" value="sigma70-ECF"/>
    <property type="match status" value="1"/>
</dbReference>
<reference evidence="8 9" key="1">
    <citation type="submission" date="2022-11" db="EMBL/GenBank/DDBJ databases">
        <title>Minimal conservation of predation-associated metabolite biosynthetic gene clusters underscores biosynthetic potential of Myxococcota including descriptions for ten novel species: Archangium lansinium sp. nov., Myxococcus landrumus sp. nov., Nannocystis bai.</title>
        <authorList>
            <person name="Ahearne A."/>
            <person name="Stevens C."/>
            <person name="Dowd S."/>
        </authorList>
    </citation>
    <scope>NUCLEOTIDE SEQUENCE [LARGE SCALE GENOMIC DNA]</scope>
    <source>
        <strain evidence="8 9">BB15-2</strain>
    </source>
</reference>
<dbReference type="InterPro" id="IPR013325">
    <property type="entry name" value="RNA_pol_sigma_r2"/>
</dbReference>
<feature type="domain" description="RNA polymerase sigma factor 70 region 4 type 2" evidence="7">
    <location>
        <begin position="118"/>
        <end position="170"/>
    </location>
</feature>
<keyword evidence="4" id="KW-0238">DNA-binding</keyword>
<protein>
    <submittedName>
        <fullName evidence="8">Sigma-70 family RNA polymerase sigma factor</fullName>
    </submittedName>
</protein>
<dbReference type="PANTHER" id="PTHR43133:SF8">
    <property type="entry name" value="RNA POLYMERASE SIGMA FACTOR HI_1459-RELATED"/>
    <property type="match status" value="1"/>
</dbReference>
<dbReference type="Proteomes" id="UP001221686">
    <property type="component" value="Unassembled WGS sequence"/>
</dbReference>
<feature type="domain" description="RNA polymerase sigma-70 region 2" evidence="6">
    <location>
        <begin position="25"/>
        <end position="89"/>
    </location>
</feature>
<dbReference type="InterPro" id="IPR013249">
    <property type="entry name" value="RNA_pol_sigma70_r4_t2"/>
</dbReference>
<evidence type="ECO:0000313" key="9">
    <source>
        <dbReference type="Proteomes" id="UP001221686"/>
    </source>
</evidence>
<organism evidence="8 9">
    <name type="scientific">Nannocystis bainbridge</name>
    <dbReference type="NCBI Taxonomy" id="2995303"/>
    <lineage>
        <taxon>Bacteria</taxon>
        <taxon>Pseudomonadati</taxon>
        <taxon>Myxococcota</taxon>
        <taxon>Polyangia</taxon>
        <taxon>Nannocystales</taxon>
        <taxon>Nannocystaceae</taxon>
        <taxon>Nannocystis</taxon>
    </lineage>
</organism>
<keyword evidence="3" id="KW-0731">Sigma factor</keyword>
<accession>A0ABT5EBD1</accession>
<dbReference type="Gene3D" id="1.10.1740.10">
    <property type="match status" value="1"/>
</dbReference>
<keyword evidence="5" id="KW-0804">Transcription</keyword>
<dbReference type="Pfam" id="PF08281">
    <property type="entry name" value="Sigma70_r4_2"/>
    <property type="match status" value="1"/>
</dbReference>
<evidence type="ECO:0000256" key="1">
    <source>
        <dbReference type="ARBA" id="ARBA00010641"/>
    </source>
</evidence>
<dbReference type="InterPro" id="IPR036388">
    <property type="entry name" value="WH-like_DNA-bd_sf"/>
</dbReference>
<evidence type="ECO:0000256" key="2">
    <source>
        <dbReference type="ARBA" id="ARBA00023015"/>
    </source>
</evidence>
<comment type="caution">
    <text evidence="8">The sequence shown here is derived from an EMBL/GenBank/DDBJ whole genome shotgun (WGS) entry which is preliminary data.</text>
</comment>